<dbReference type="EMBL" id="GL433840">
    <property type="protein sequence ID" value="EFN57073.1"/>
    <property type="molecule type" value="Genomic_DNA"/>
</dbReference>
<dbReference type="InterPro" id="IPR050678">
    <property type="entry name" value="DNA_Partitioning_ATPase"/>
</dbReference>
<dbReference type="Proteomes" id="UP000008141">
    <property type="component" value="Unassembled WGS sequence"/>
</dbReference>
<dbReference type="SUPFAM" id="SSF52540">
    <property type="entry name" value="P-loop containing nucleoside triphosphate hydrolases"/>
    <property type="match status" value="1"/>
</dbReference>
<name>E1ZAJ3_CHLVA</name>
<dbReference type="PANTHER" id="PTHR13696">
    <property type="entry name" value="P-LOOP CONTAINING NUCLEOSIDE TRIPHOSPHATE HYDROLASE"/>
    <property type="match status" value="1"/>
</dbReference>
<keyword evidence="4" id="KW-1185">Reference proteome</keyword>
<dbReference type="AlphaFoldDB" id="E1ZAJ3"/>
<dbReference type="CDD" id="cd02042">
    <property type="entry name" value="ParAB_family"/>
    <property type="match status" value="1"/>
</dbReference>
<organism evidence="4">
    <name type="scientific">Chlorella variabilis</name>
    <name type="common">Green alga</name>
    <dbReference type="NCBI Taxonomy" id="554065"/>
    <lineage>
        <taxon>Eukaryota</taxon>
        <taxon>Viridiplantae</taxon>
        <taxon>Chlorophyta</taxon>
        <taxon>core chlorophytes</taxon>
        <taxon>Trebouxiophyceae</taxon>
        <taxon>Chlorellales</taxon>
        <taxon>Chlorellaceae</taxon>
        <taxon>Chlorella clade</taxon>
        <taxon>Chlorella</taxon>
    </lineage>
</organism>
<accession>E1ZAJ3</accession>
<dbReference type="Pfam" id="PF01656">
    <property type="entry name" value="CbiA"/>
    <property type="match status" value="1"/>
</dbReference>
<protein>
    <submittedName>
        <fullName evidence="3">Expressed protein</fullName>
    </submittedName>
</protein>
<dbReference type="PANTHER" id="PTHR13696:SF99">
    <property type="entry name" value="COBYRINIC ACID AC-DIAMIDE SYNTHASE"/>
    <property type="match status" value="1"/>
</dbReference>
<proteinExistence type="predicted"/>
<dbReference type="InterPro" id="IPR002586">
    <property type="entry name" value="CobQ/CobB/MinD/ParA_Nub-bd_dom"/>
</dbReference>
<dbReference type="OrthoDB" id="574904at2759"/>
<dbReference type="InterPro" id="IPR027417">
    <property type="entry name" value="P-loop_NTPase"/>
</dbReference>
<dbReference type="GeneID" id="17356678"/>
<feature type="compositionally biased region" description="Acidic residues" evidence="1">
    <location>
        <begin position="82"/>
        <end position="93"/>
    </location>
</feature>
<dbReference type="Gene3D" id="3.40.50.300">
    <property type="entry name" value="P-loop containing nucleotide triphosphate hydrolases"/>
    <property type="match status" value="1"/>
</dbReference>
<evidence type="ECO:0000259" key="2">
    <source>
        <dbReference type="Pfam" id="PF01656"/>
    </source>
</evidence>
<dbReference type="KEGG" id="cvr:CHLNCDRAFT_143834"/>
<feature type="region of interest" description="Disordered" evidence="1">
    <location>
        <begin position="346"/>
        <end position="388"/>
    </location>
</feature>
<gene>
    <name evidence="3" type="ORF">CHLNCDRAFT_143834</name>
</gene>
<evidence type="ECO:0000313" key="3">
    <source>
        <dbReference type="EMBL" id="EFN57073.1"/>
    </source>
</evidence>
<feature type="region of interest" description="Disordered" evidence="1">
    <location>
        <begin position="74"/>
        <end position="93"/>
    </location>
</feature>
<evidence type="ECO:0000256" key="1">
    <source>
        <dbReference type="SAM" id="MobiDB-lite"/>
    </source>
</evidence>
<sequence length="388" mass="42700">MSRPSSGTAATAPREPIKMEPTILGIYTHKGGTGKTTHAIMMGAMLAQEGYGVILVDADPQMSLTTQYAEDALEETLPSSDSEGEGEASDTEEEGWAVAAGGYSGGQLVLPAIPGDRLRKTDPLTPDVFEGIKQWCEGKDNLFDALVSTVLDKSFVATPTKVNTGDYKGRLMLLPEVLPRWLSWFNEFAPSHTSPPSYAYPRHFPRILPFLGFNYELRGSRVLWSASNLFETLRQIINGQGGADIELVPKEIKALYVPCQKHVRSPETEMLIPFVKHLNCLPVAQECGRPLFDLDEKNLQDYYHNSMAELDIGKLESEKLYVSQRFRAMARGLIVLHKHLQQQKAEAAAAAEAKRGHKKRKQGASAAGGDAHGAARRKQSNVERVHTS</sequence>
<dbReference type="InParanoid" id="E1ZAJ3"/>
<dbReference type="RefSeq" id="XP_005849175.1">
    <property type="nucleotide sequence ID" value="XM_005849113.1"/>
</dbReference>
<feature type="domain" description="CobQ/CobB/MinD/ParA nucleotide binding" evidence="2">
    <location>
        <begin position="27"/>
        <end position="225"/>
    </location>
</feature>
<reference evidence="3 4" key="1">
    <citation type="journal article" date="2010" name="Plant Cell">
        <title>The Chlorella variabilis NC64A genome reveals adaptation to photosymbiosis, coevolution with viruses, and cryptic sex.</title>
        <authorList>
            <person name="Blanc G."/>
            <person name="Duncan G."/>
            <person name="Agarkova I."/>
            <person name="Borodovsky M."/>
            <person name="Gurnon J."/>
            <person name="Kuo A."/>
            <person name="Lindquist E."/>
            <person name="Lucas S."/>
            <person name="Pangilinan J."/>
            <person name="Polle J."/>
            <person name="Salamov A."/>
            <person name="Terry A."/>
            <person name="Yamada T."/>
            <person name="Dunigan D.D."/>
            <person name="Grigoriev I.V."/>
            <person name="Claverie J.M."/>
            <person name="Van Etten J.L."/>
        </authorList>
    </citation>
    <scope>NUCLEOTIDE SEQUENCE [LARGE SCALE GENOMIC DNA]</scope>
    <source>
        <strain evidence="3 4">NC64A</strain>
    </source>
</reference>
<evidence type="ECO:0000313" key="4">
    <source>
        <dbReference type="Proteomes" id="UP000008141"/>
    </source>
</evidence>